<name>A0A5B7JLT4_PORTR</name>
<accession>A0A5B7JLT4</accession>
<proteinExistence type="predicted"/>
<dbReference type="AlphaFoldDB" id="A0A5B7JLT4"/>
<evidence type="ECO:0000313" key="1">
    <source>
        <dbReference type="EMBL" id="MPC94117.1"/>
    </source>
</evidence>
<organism evidence="1 2">
    <name type="scientific">Portunus trituberculatus</name>
    <name type="common">Swimming crab</name>
    <name type="synonym">Neptunus trituberculatus</name>
    <dbReference type="NCBI Taxonomy" id="210409"/>
    <lineage>
        <taxon>Eukaryota</taxon>
        <taxon>Metazoa</taxon>
        <taxon>Ecdysozoa</taxon>
        <taxon>Arthropoda</taxon>
        <taxon>Crustacea</taxon>
        <taxon>Multicrustacea</taxon>
        <taxon>Malacostraca</taxon>
        <taxon>Eumalacostraca</taxon>
        <taxon>Eucarida</taxon>
        <taxon>Decapoda</taxon>
        <taxon>Pleocyemata</taxon>
        <taxon>Brachyura</taxon>
        <taxon>Eubrachyura</taxon>
        <taxon>Portunoidea</taxon>
        <taxon>Portunidae</taxon>
        <taxon>Portuninae</taxon>
        <taxon>Portunus</taxon>
    </lineage>
</organism>
<reference evidence="1 2" key="1">
    <citation type="submission" date="2019-05" db="EMBL/GenBank/DDBJ databases">
        <title>Another draft genome of Portunus trituberculatus and its Hox gene families provides insights of decapod evolution.</title>
        <authorList>
            <person name="Jeong J.-H."/>
            <person name="Song I."/>
            <person name="Kim S."/>
            <person name="Choi T."/>
            <person name="Kim D."/>
            <person name="Ryu S."/>
            <person name="Kim W."/>
        </authorList>
    </citation>
    <scope>NUCLEOTIDE SEQUENCE [LARGE SCALE GENOMIC DNA]</scope>
    <source>
        <tissue evidence="1">Muscle</tissue>
    </source>
</reference>
<keyword evidence="2" id="KW-1185">Reference proteome</keyword>
<gene>
    <name evidence="1" type="ORF">E2C01_089269</name>
</gene>
<dbReference type="Proteomes" id="UP000324222">
    <property type="component" value="Unassembled WGS sequence"/>
</dbReference>
<protein>
    <submittedName>
        <fullName evidence="1">Uncharacterized protein</fullName>
    </submittedName>
</protein>
<comment type="caution">
    <text evidence="1">The sequence shown here is derived from an EMBL/GenBank/DDBJ whole genome shotgun (WGS) entry which is preliminary data.</text>
</comment>
<sequence length="66" mass="7638">MISLVTSWRPSGLEWNTHAPVEALTLHRCDSLKWLDSVDYPGELRMLTEAPNVSYSHMFLERPVRP</sequence>
<dbReference type="EMBL" id="VSRR010097346">
    <property type="protein sequence ID" value="MPC94117.1"/>
    <property type="molecule type" value="Genomic_DNA"/>
</dbReference>
<evidence type="ECO:0000313" key="2">
    <source>
        <dbReference type="Proteomes" id="UP000324222"/>
    </source>
</evidence>